<feature type="region of interest" description="Disordered" evidence="1">
    <location>
        <begin position="137"/>
        <end position="157"/>
    </location>
</feature>
<accession>A0AAW0CP51</accession>
<gene>
    <name evidence="2" type="ORF">VNI00_009081</name>
</gene>
<evidence type="ECO:0000256" key="1">
    <source>
        <dbReference type="SAM" id="MobiDB-lite"/>
    </source>
</evidence>
<feature type="region of interest" description="Disordered" evidence="1">
    <location>
        <begin position="245"/>
        <end position="274"/>
    </location>
</feature>
<evidence type="ECO:0000313" key="3">
    <source>
        <dbReference type="Proteomes" id="UP001383192"/>
    </source>
</evidence>
<dbReference type="AlphaFoldDB" id="A0AAW0CP51"/>
<organism evidence="2 3">
    <name type="scientific">Paramarasmius palmivorus</name>
    <dbReference type="NCBI Taxonomy" id="297713"/>
    <lineage>
        <taxon>Eukaryota</taxon>
        <taxon>Fungi</taxon>
        <taxon>Dikarya</taxon>
        <taxon>Basidiomycota</taxon>
        <taxon>Agaricomycotina</taxon>
        <taxon>Agaricomycetes</taxon>
        <taxon>Agaricomycetidae</taxon>
        <taxon>Agaricales</taxon>
        <taxon>Marasmiineae</taxon>
        <taxon>Marasmiaceae</taxon>
        <taxon>Paramarasmius</taxon>
    </lineage>
</organism>
<sequence>MHSSQNRGGYSSFFASGFRAISSRSSIVNSSPNICVTEDKVPSFPAIHSQNAPEKHQRRTSFMLNLFDKMATKTSDAYKKRKDTKRASLFVESDSKPLDLWTWPESQHHPYASRKSSVGTRYGLLYSILLALGSHRHHTGSAENSPQQVSVDPFSSSPDSKSFFIDLTDTPTTTTSTPSRRFSLQPPARTRRYSFLSLSSSSRENSVVNFPNPTRRERPVSMYTMPTHTSFLDAYRLQASSVRSSSPRMSGWVEDDSEEEASRGPLEWNDPGSVDWHQFHGQWLSDTDCDSDSGDEVF</sequence>
<keyword evidence="3" id="KW-1185">Reference proteome</keyword>
<feature type="compositionally biased region" description="Low complexity" evidence="1">
    <location>
        <begin position="145"/>
        <end position="157"/>
    </location>
</feature>
<dbReference type="EMBL" id="JAYKXP010000032">
    <property type="protein sequence ID" value="KAK7041792.1"/>
    <property type="molecule type" value="Genomic_DNA"/>
</dbReference>
<dbReference type="Proteomes" id="UP001383192">
    <property type="component" value="Unassembled WGS sequence"/>
</dbReference>
<proteinExistence type="predicted"/>
<name>A0AAW0CP51_9AGAR</name>
<reference evidence="2 3" key="1">
    <citation type="submission" date="2024-01" db="EMBL/GenBank/DDBJ databases">
        <title>A draft genome for a cacao thread blight-causing isolate of Paramarasmius palmivorus.</title>
        <authorList>
            <person name="Baruah I.K."/>
            <person name="Bukari Y."/>
            <person name="Amoako-Attah I."/>
            <person name="Meinhardt L.W."/>
            <person name="Bailey B.A."/>
            <person name="Cohen S.P."/>
        </authorList>
    </citation>
    <scope>NUCLEOTIDE SEQUENCE [LARGE SCALE GENOMIC DNA]</scope>
    <source>
        <strain evidence="2 3">GH-12</strain>
    </source>
</reference>
<evidence type="ECO:0000313" key="2">
    <source>
        <dbReference type="EMBL" id="KAK7041792.1"/>
    </source>
</evidence>
<comment type="caution">
    <text evidence="2">The sequence shown here is derived from an EMBL/GenBank/DDBJ whole genome shotgun (WGS) entry which is preliminary data.</text>
</comment>
<protein>
    <submittedName>
        <fullName evidence="2">Uncharacterized protein</fullName>
    </submittedName>
</protein>